<organism evidence="2 3">
    <name type="scientific">candidate division WWE3 bacterium</name>
    <dbReference type="NCBI Taxonomy" id="2053526"/>
    <lineage>
        <taxon>Bacteria</taxon>
        <taxon>Katanobacteria</taxon>
    </lineage>
</organism>
<evidence type="ECO:0000256" key="1">
    <source>
        <dbReference type="SAM" id="MobiDB-lite"/>
    </source>
</evidence>
<dbReference type="AlphaFoldDB" id="A0A656PMN4"/>
<gene>
    <name evidence="2" type="ORF">DIU24_02855</name>
</gene>
<comment type="caution">
    <text evidence="2">The sequence shown here is derived from an EMBL/GenBank/DDBJ whole genome shotgun (WGS) entry which is preliminary data.</text>
</comment>
<dbReference type="EMBL" id="DQFB01000004">
    <property type="protein sequence ID" value="HCQ40623.1"/>
    <property type="molecule type" value="Genomic_DNA"/>
</dbReference>
<proteinExistence type="predicted"/>
<accession>A0A656PMN4</accession>
<reference evidence="2 3" key="1">
    <citation type="journal article" date="2018" name="Nat. Biotechnol.">
        <title>A standardized bacterial taxonomy based on genome phylogeny substantially revises the tree of life.</title>
        <authorList>
            <person name="Parks D.H."/>
            <person name="Chuvochina M."/>
            <person name="Waite D.W."/>
            <person name="Rinke C."/>
            <person name="Skarshewski A."/>
            <person name="Chaumeil P.A."/>
            <person name="Hugenholtz P."/>
        </authorList>
    </citation>
    <scope>NUCLEOTIDE SEQUENCE [LARGE SCALE GENOMIC DNA]</scope>
    <source>
        <strain evidence="2">UBA12021</strain>
    </source>
</reference>
<name>A0A656PMN4_UNCKA</name>
<protein>
    <submittedName>
        <fullName evidence="2">Uncharacterized protein</fullName>
    </submittedName>
</protein>
<evidence type="ECO:0000313" key="3">
    <source>
        <dbReference type="Proteomes" id="UP000262056"/>
    </source>
</evidence>
<sequence>MDKKRFFPVGVAVLLVAVVIGVVAWSGISGTLPKPEAVEVTGVTLVASATNTIEFTPVPTGTQVPSSTPVPSSTATSTATRTPVLSATPLSGYTFYGSQLEFLRINLGWNYETSVCGNGLNGVANAVVNKPDSCVIGIYQPKRTVTPGNYLFLANFYKFAKGSNVSTSYAYMLYPYNGPFIDPDVNWSVYNPTSVWEWVHETKFMQNVASEYGLNFPDDLPPDPLKIIPVTAEEYSLILSRPDIFPGWVESHK</sequence>
<dbReference type="Proteomes" id="UP000262056">
    <property type="component" value="Unassembled WGS sequence"/>
</dbReference>
<evidence type="ECO:0000313" key="2">
    <source>
        <dbReference type="EMBL" id="HCQ40623.1"/>
    </source>
</evidence>
<feature type="region of interest" description="Disordered" evidence="1">
    <location>
        <begin position="58"/>
        <end position="78"/>
    </location>
</feature>